<proteinExistence type="predicted"/>
<keyword evidence="2" id="KW-1185">Reference proteome</keyword>
<evidence type="ECO:0000313" key="1">
    <source>
        <dbReference type="EMBL" id="KAK7306491.1"/>
    </source>
</evidence>
<dbReference type="EMBL" id="JAYMYQ010000011">
    <property type="protein sequence ID" value="KAK7306491.1"/>
    <property type="molecule type" value="Genomic_DNA"/>
</dbReference>
<organism evidence="1 2">
    <name type="scientific">Canavalia gladiata</name>
    <name type="common">Sword bean</name>
    <name type="synonym">Dolichos gladiatus</name>
    <dbReference type="NCBI Taxonomy" id="3824"/>
    <lineage>
        <taxon>Eukaryota</taxon>
        <taxon>Viridiplantae</taxon>
        <taxon>Streptophyta</taxon>
        <taxon>Embryophyta</taxon>
        <taxon>Tracheophyta</taxon>
        <taxon>Spermatophyta</taxon>
        <taxon>Magnoliopsida</taxon>
        <taxon>eudicotyledons</taxon>
        <taxon>Gunneridae</taxon>
        <taxon>Pentapetalae</taxon>
        <taxon>rosids</taxon>
        <taxon>fabids</taxon>
        <taxon>Fabales</taxon>
        <taxon>Fabaceae</taxon>
        <taxon>Papilionoideae</taxon>
        <taxon>50 kb inversion clade</taxon>
        <taxon>NPAAA clade</taxon>
        <taxon>indigoferoid/millettioid clade</taxon>
        <taxon>Phaseoleae</taxon>
        <taxon>Canavalia</taxon>
    </lineage>
</organism>
<name>A0AAN9JY32_CANGL</name>
<accession>A0AAN9JY32</accession>
<comment type="caution">
    <text evidence="1">The sequence shown here is derived from an EMBL/GenBank/DDBJ whole genome shotgun (WGS) entry which is preliminary data.</text>
</comment>
<protein>
    <submittedName>
        <fullName evidence="1">Uncharacterized protein</fullName>
    </submittedName>
</protein>
<dbReference type="Proteomes" id="UP001367508">
    <property type="component" value="Unassembled WGS sequence"/>
</dbReference>
<reference evidence="1 2" key="1">
    <citation type="submission" date="2024-01" db="EMBL/GenBank/DDBJ databases">
        <title>The genomes of 5 underutilized Papilionoideae crops provide insights into root nodulation and disease resistanc.</title>
        <authorList>
            <person name="Jiang F."/>
        </authorList>
    </citation>
    <scope>NUCLEOTIDE SEQUENCE [LARGE SCALE GENOMIC DNA]</scope>
    <source>
        <strain evidence="1">LVBAO_FW01</strain>
        <tissue evidence="1">Leaves</tissue>
    </source>
</reference>
<evidence type="ECO:0000313" key="2">
    <source>
        <dbReference type="Proteomes" id="UP001367508"/>
    </source>
</evidence>
<dbReference type="AlphaFoldDB" id="A0AAN9JY32"/>
<gene>
    <name evidence="1" type="ORF">VNO77_44436</name>
</gene>
<sequence length="96" mass="10722">MLYQRVKPFQFSVVLFVVNQSTNWQCLAGYSHVGMPSNELHAGFLAQATKNLDYTKSYGTKVDHRKDAGCLDSGCFLIHMCSEKAIGFGYAFVLYG</sequence>